<keyword evidence="2" id="KW-0808">Transferase</keyword>
<organism evidence="2 3">
    <name type="scientific">Brucella pseudogrignonensis</name>
    <dbReference type="NCBI Taxonomy" id="419475"/>
    <lineage>
        <taxon>Bacteria</taxon>
        <taxon>Pseudomonadati</taxon>
        <taxon>Pseudomonadota</taxon>
        <taxon>Alphaproteobacteria</taxon>
        <taxon>Hyphomicrobiales</taxon>
        <taxon>Brucellaceae</taxon>
        <taxon>Brucella/Ochrobactrum group</taxon>
        <taxon>Brucella</taxon>
    </lineage>
</organism>
<dbReference type="GO" id="GO:0016740">
    <property type="term" value="F:transferase activity"/>
    <property type="evidence" value="ECO:0007669"/>
    <property type="project" value="UniProtKB-KW"/>
</dbReference>
<dbReference type="Pfam" id="PF01755">
    <property type="entry name" value="Glyco_transf_25"/>
    <property type="match status" value="1"/>
</dbReference>
<evidence type="ECO:0000259" key="1">
    <source>
        <dbReference type="Pfam" id="PF01755"/>
    </source>
</evidence>
<accession>A0ABU1M710</accession>
<reference evidence="2 3" key="1">
    <citation type="submission" date="2023-07" db="EMBL/GenBank/DDBJ databases">
        <title>Sorghum-associated microbial communities from plants grown in Nebraska, USA.</title>
        <authorList>
            <person name="Schachtman D."/>
        </authorList>
    </citation>
    <scope>NUCLEOTIDE SEQUENCE [LARGE SCALE GENOMIC DNA]</scope>
    <source>
        <strain evidence="2 3">DS1730</strain>
    </source>
</reference>
<protein>
    <submittedName>
        <fullName evidence="2">Glycosyl transferase family 25</fullName>
    </submittedName>
</protein>
<proteinExistence type="predicted"/>
<dbReference type="RefSeq" id="WP_310010999.1">
    <property type="nucleotide sequence ID" value="NZ_JAVDQT010000001.1"/>
</dbReference>
<gene>
    <name evidence="2" type="ORF">J2782_001532</name>
</gene>
<name>A0ABU1M710_9HYPH</name>
<evidence type="ECO:0000313" key="2">
    <source>
        <dbReference type="EMBL" id="MDR6431827.1"/>
    </source>
</evidence>
<dbReference type="InterPro" id="IPR002654">
    <property type="entry name" value="Glyco_trans_25"/>
</dbReference>
<dbReference type="EMBL" id="JAVDQT010000001">
    <property type="protein sequence ID" value="MDR6431827.1"/>
    <property type="molecule type" value="Genomic_DNA"/>
</dbReference>
<comment type="caution">
    <text evidence="2">The sequence shown here is derived from an EMBL/GenBank/DDBJ whole genome shotgun (WGS) entry which is preliminary data.</text>
</comment>
<sequence length="272" mass="31126">MQCYIINLDRAPERMHRISELLQSYSANFIRHPATDGAQFTKDEIALYRSKRTQGKPLTTGEIACSESHLAIYRQIVASADDYAIVMEDDLHLSNDTSDFINSTDWIPQGAEIIKLETVDEPTLISTRTIKTKNNRELGQLYYKHWGSGAYVISKSAAQKMLDQYIPGSTPIDDYLFDPSVAQFSLWQLQPAIAIQDVILTRCSTANAPYLTSEIEIERQKEPQSKRRKIGLRALAKRETIRLIRKSSNRLKFFWGIHISKNIAKKKISFRL</sequence>
<keyword evidence="3" id="KW-1185">Reference proteome</keyword>
<dbReference type="CDD" id="cd06532">
    <property type="entry name" value="Glyco_transf_25"/>
    <property type="match status" value="1"/>
</dbReference>
<feature type="domain" description="Glycosyl transferase family 25" evidence="1">
    <location>
        <begin position="2"/>
        <end position="175"/>
    </location>
</feature>
<evidence type="ECO:0000313" key="3">
    <source>
        <dbReference type="Proteomes" id="UP001184614"/>
    </source>
</evidence>
<dbReference type="Proteomes" id="UP001184614">
    <property type="component" value="Unassembled WGS sequence"/>
</dbReference>